<dbReference type="GO" id="GO:0003700">
    <property type="term" value="F:DNA-binding transcription factor activity"/>
    <property type="evidence" value="ECO:0007669"/>
    <property type="project" value="TreeGrafter"/>
</dbReference>
<proteinExistence type="predicted"/>
<evidence type="ECO:0000256" key="3">
    <source>
        <dbReference type="PROSITE-ProRule" id="PRU00357"/>
    </source>
</evidence>
<evidence type="ECO:0000256" key="2">
    <source>
        <dbReference type="ARBA" id="ARBA00023242"/>
    </source>
</evidence>
<gene>
    <name evidence="5" type="ORF">C5167_046655</name>
</gene>
<comment type="subcellular location">
    <subcellularLocation>
        <location evidence="1 3">Nucleus</location>
    </subcellularLocation>
</comment>
<dbReference type="EMBL" id="CM010725">
    <property type="protein sequence ID" value="RZC83869.1"/>
    <property type="molecule type" value="Genomic_DNA"/>
</dbReference>
<dbReference type="GO" id="GO:0009909">
    <property type="term" value="P:regulation of flower development"/>
    <property type="evidence" value="ECO:0007669"/>
    <property type="project" value="InterPro"/>
</dbReference>
<sequence length="331" mass="37778">MNSAMYGYNELYDTSCTNNGANFFGNAPGIISPSAAPYESLSVFPSTLLHPEGNYPGINNNELESVSSGALISPTIMKSEDVVDEHDSFNYYNNNGVYDELISPNNSYNQRSSLSNLLQRSMSMNCSSSTSGYSSSLNYQENGFLQHYPNYSSTRTTYIQECNNNRSIMNLLETGPMRKVFSTGDLQQISITTPRSRRSDSSSSLHENINQISEGMKKVGRYSAEERKERIERYRSKRNQRNFTKKIKYACRKTLADSRPRVRGRFMRNEEPEEPNEICFGSQTDHVHTEYWNNNYQQIHGGDMEHGEEDDEVWTNLLESLSVNNNPYFPC</sequence>
<feature type="domain" description="CCT" evidence="4">
    <location>
        <begin position="227"/>
        <end position="269"/>
    </location>
</feature>
<name>A0A4Y7LI36_PAPSO</name>
<organism evidence="5 6">
    <name type="scientific">Papaver somniferum</name>
    <name type="common">Opium poppy</name>
    <dbReference type="NCBI Taxonomy" id="3469"/>
    <lineage>
        <taxon>Eukaryota</taxon>
        <taxon>Viridiplantae</taxon>
        <taxon>Streptophyta</taxon>
        <taxon>Embryophyta</taxon>
        <taxon>Tracheophyta</taxon>
        <taxon>Spermatophyta</taxon>
        <taxon>Magnoliopsida</taxon>
        <taxon>Ranunculales</taxon>
        <taxon>Papaveraceae</taxon>
        <taxon>Papaveroideae</taxon>
        <taxon>Papaver</taxon>
    </lineage>
</organism>
<dbReference type="STRING" id="3469.A0A4Y7LI36"/>
<evidence type="ECO:0000259" key="4">
    <source>
        <dbReference type="PROSITE" id="PS51017"/>
    </source>
</evidence>
<dbReference type="Gramene" id="RZC83869">
    <property type="protein sequence ID" value="RZC83869"/>
    <property type="gene ID" value="C5167_046655"/>
</dbReference>
<accession>A0A4Y7LI36</accession>
<dbReference type="InterPro" id="IPR010402">
    <property type="entry name" value="CCT_domain"/>
</dbReference>
<dbReference type="PROSITE" id="PS51017">
    <property type="entry name" value="CCT"/>
    <property type="match status" value="1"/>
</dbReference>
<evidence type="ECO:0000313" key="5">
    <source>
        <dbReference type="EMBL" id="RZC83869.1"/>
    </source>
</evidence>
<dbReference type="Pfam" id="PF06203">
    <property type="entry name" value="CCT"/>
    <property type="match status" value="1"/>
</dbReference>
<dbReference type="Proteomes" id="UP000316621">
    <property type="component" value="Chromosome 11"/>
</dbReference>
<keyword evidence="6" id="KW-1185">Reference proteome</keyword>
<keyword evidence="2 3" id="KW-0539">Nucleus</keyword>
<dbReference type="InterPro" id="IPR045281">
    <property type="entry name" value="CONSTANS-like"/>
</dbReference>
<dbReference type="OrthoDB" id="153872at2759"/>
<dbReference type="GO" id="GO:0005634">
    <property type="term" value="C:nucleus"/>
    <property type="evidence" value="ECO:0007669"/>
    <property type="project" value="UniProtKB-SubCell"/>
</dbReference>
<evidence type="ECO:0000313" key="6">
    <source>
        <dbReference type="Proteomes" id="UP000316621"/>
    </source>
</evidence>
<evidence type="ECO:0000256" key="1">
    <source>
        <dbReference type="ARBA" id="ARBA00004123"/>
    </source>
</evidence>
<reference evidence="5 6" key="1">
    <citation type="journal article" date="2018" name="Science">
        <title>The opium poppy genome and morphinan production.</title>
        <authorList>
            <person name="Guo L."/>
            <person name="Winzer T."/>
            <person name="Yang X."/>
            <person name="Li Y."/>
            <person name="Ning Z."/>
            <person name="He Z."/>
            <person name="Teodor R."/>
            <person name="Lu Y."/>
            <person name="Bowser T.A."/>
            <person name="Graham I.A."/>
            <person name="Ye K."/>
        </authorList>
    </citation>
    <scope>NUCLEOTIDE SEQUENCE [LARGE SCALE GENOMIC DNA]</scope>
    <source>
        <strain evidence="6">cv. HN1</strain>
        <tissue evidence="5">Leaves</tissue>
    </source>
</reference>
<dbReference type="PANTHER" id="PTHR31319">
    <property type="entry name" value="ZINC FINGER PROTEIN CONSTANS-LIKE 4"/>
    <property type="match status" value="1"/>
</dbReference>
<protein>
    <recommendedName>
        <fullName evidence="4">CCT domain-containing protein</fullName>
    </recommendedName>
</protein>
<dbReference type="PANTHER" id="PTHR31319:SF110">
    <property type="entry name" value="CCT MOTIF FAMILY PROTEIN"/>
    <property type="match status" value="1"/>
</dbReference>
<dbReference type="AlphaFoldDB" id="A0A4Y7LI36"/>